<comment type="similarity">
    <text evidence="2">Belongs to the metallo-beta-lactamase superfamily. RNA-metabolizing metallo-beta-lactamase-like family. INTS11 subfamily.</text>
</comment>
<dbReference type="SUPFAM" id="SSF56281">
    <property type="entry name" value="Metallo-hydrolase/oxidoreductase"/>
    <property type="match status" value="1"/>
</dbReference>
<dbReference type="InterPro" id="IPR036866">
    <property type="entry name" value="RibonucZ/Hydroxyglut_hydro"/>
</dbReference>
<evidence type="ECO:0000256" key="3">
    <source>
        <dbReference type="ARBA" id="ARBA00022801"/>
    </source>
</evidence>
<evidence type="ECO:0000256" key="2">
    <source>
        <dbReference type="ARBA" id="ARBA00007093"/>
    </source>
</evidence>
<reference evidence="7 8" key="1">
    <citation type="journal article" date="2012" name="Nucleic Acids Res.">
        <title>Sequencing of the smallest Apicomplexan genome from the human pathogen Babesia microti.</title>
        <authorList>
            <person name="Cornillot E."/>
            <person name="Hadj-Kaddour K."/>
            <person name="Dassouli A."/>
            <person name="Noel B."/>
            <person name="Ranwez V."/>
            <person name="Vacherie B."/>
            <person name="Augagneur Y."/>
            <person name="Bres V."/>
            <person name="Duclos A."/>
            <person name="Randazzo S."/>
            <person name="Carcy B."/>
            <person name="Debierre-Grockiego F."/>
            <person name="Delbecq S."/>
            <person name="Moubri-Menage K."/>
            <person name="Shams-Eldin H."/>
            <person name="Usmani-Brown S."/>
            <person name="Bringaud F."/>
            <person name="Wincker P."/>
            <person name="Vivares C.P."/>
            <person name="Schwarz R.T."/>
            <person name="Schetters T.P."/>
            <person name="Krause P.J."/>
            <person name="Gorenflot A."/>
            <person name="Berry V."/>
            <person name="Barbe V."/>
            <person name="Ben Mamoun C."/>
        </authorList>
    </citation>
    <scope>NUCLEOTIDE SEQUENCE [LARGE SCALE GENOMIC DNA]</scope>
    <source>
        <strain evidence="7 8">RI</strain>
    </source>
</reference>
<dbReference type="GO" id="GO:0005634">
    <property type="term" value="C:nucleus"/>
    <property type="evidence" value="ECO:0007669"/>
    <property type="project" value="UniProtKB-SubCell"/>
</dbReference>
<dbReference type="GO" id="GO:0004521">
    <property type="term" value="F:RNA endonuclease activity"/>
    <property type="evidence" value="ECO:0007669"/>
    <property type="project" value="TreeGrafter"/>
</dbReference>
<dbReference type="Gene3D" id="3.40.50.10890">
    <property type="match status" value="1"/>
</dbReference>
<evidence type="ECO:0000313" key="8">
    <source>
        <dbReference type="Proteomes" id="UP000002899"/>
    </source>
</evidence>
<dbReference type="EMBL" id="FO082872">
    <property type="protein sequence ID" value="SJK85941.1"/>
    <property type="molecule type" value="Genomic_DNA"/>
</dbReference>
<dbReference type="RefSeq" id="XP_021338147.1">
    <property type="nucleotide sequence ID" value="XM_021481512.1"/>
</dbReference>
<evidence type="ECO:0000313" key="7">
    <source>
        <dbReference type="EMBL" id="SJK85941.1"/>
    </source>
</evidence>
<dbReference type="SMART" id="SM01027">
    <property type="entry name" value="Beta-Casp"/>
    <property type="match status" value="1"/>
</dbReference>
<evidence type="ECO:0000256" key="1">
    <source>
        <dbReference type="ARBA" id="ARBA00004123"/>
    </source>
</evidence>
<dbReference type="PANTHER" id="PTHR11203">
    <property type="entry name" value="CLEAVAGE AND POLYADENYLATION SPECIFICITY FACTOR FAMILY MEMBER"/>
    <property type="match status" value="1"/>
</dbReference>
<dbReference type="Pfam" id="PF10996">
    <property type="entry name" value="Beta-Casp"/>
    <property type="match status" value="1"/>
</dbReference>
<dbReference type="Pfam" id="PF07521">
    <property type="entry name" value="RMMBL"/>
    <property type="match status" value="1"/>
</dbReference>
<dbReference type="AlphaFoldDB" id="A0A1R4AAB3"/>
<dbReference type="EC" id="3.1.27.-" evidence="7"/>
<dbReference type="CDD" id="cd16291">
    <property type="entry name" value="INTS11-like_MBL-fold"/>
    <property type="match status" value="1"/>
</dbReference>
<feature type="domain" description="Metallo-beta-lactamase" evidence="5">
    <location>
        <begin position="17"/>
        <end position="263"/>
    </location>
</feature>
<keyword evidence="8" id="KW-1185">Reference proteome</keyword>
<dbReference type="GeneID" id="24424139"/>
<dbReference type="InterPro" id="IPR011108">
    <property type="entry name" value="RMMBL"/>
</dbReference>
<dbReference type="VEuPathDB" id="PiroplasmaDB:BMR1_02g01780"/>
<reference evidence="7 8" key="3">
    <citation type="journal article" date="2016" name="Sci. Rep.">
        <title>Genome-wide diversity and gene expression profiling of Babesia microti isolates identify polymorphic genes that mediate host-pathogen interactions.</title>
        <authorList>
            <person name="Silva J.C."/>
            <person name="Cornillot E."/>
            <person name="McCracken C."/>
            <person name="Usmani-Brown S."/>
            <person name="Dwivedi A."/>
            <person name="Ifeonu O.O."/>
            <person name="Crabtree J."/>
            <person name="Gotia H.T."/>
            <person name="Virji A.Z."/>
            <person name="Reynes C."/>
            <person name="Colinge J."/>
            <person name="Kumar V."/>
            <person name="Lawres L."/>
            <person name="Pazzi J.E."/>
            <person name="Pablo J.V."/>
            <person name="Hung C."/>
            <person name="Brancato J."/>
            <person name="Kumari P."/>
            <person name="Orvis J."/>
            <person name="Tretina K."/>
            <person name="Chibucos M."/>
            <person name="Ott S."/>
            <person name="Sadzewicz L."/>
            <person name="Sengamalay N."/>
            <person name="Shetty A.C."/>
            <person name="Su Q."/>
            <person name="Tallon L."/>
            <person name="Fraser C.M."/>
            <person name="Frutos R."/>
            <person name="Molina D.M."/>
            <person name="Krause P.J."/>
            <person name="Ben Mamoun C."/>
        </authorList>
    </citation>
    <scope>NUCLEOTIDE SEQUENCE [LARGE SCALE GENOMIC DNA]</scope>
    <source>
        <strain evidence="7 8">RI</strain>
    </source>
</reference>
<dbReference type="Pfam" id="PF16661">
    <property type="entry name" value="Lactamase_B_6"/>
    <property type="match status" value="1"/>
</dbReference>
<dbReference type="KEGG" id="bmic:BMR1_02g01780"/>
<protein>
    <submittedName>
        <fullName evidence="7">Integrator complex subunit 11</fullName>
        <ecNumber evidence="7">3.1.27.-</ecNumber>
    </submittedName>
</protein>
<reference evidence="7 8" key="2">
    <citation type="journal article" date="2013" name="PLoS ONE">
        <title>Whole genome mapping and re-organization of the nuclear and mitochondrial genomes of Babesia microti isolates.</title>
        <authorList>
            <person name="Cornillot E."/>
            <person name="Dassouli A."/>
            <person name="Garg A."/>
            <person name="Pachikara N."/>
            <person name="Randazzo S."/>
            <person name="Depoix D."/>
            <person name="Carcy B."/>
            <person name="Delbecq S."/>
            <person name="Frutos R."/>
            <person name="Silva J.C."/>
            <person name="Sutton R."/>
            <person name="Krause P.J."/>
            <person name="Mamoun C.B."/>
        </authorList>
    </citation>
    <scope>NUCLEOTIDE SEQUENCE [LARGE SCALE GENOMIC DNA]</scope>
    <source>
        <strain evidence="7 8">RI</strain>
    </source>
</reference>
<organism evidence="7 8">
    <name type="scientific">Babesia microti (strain RI)</name>
    <dbReference type="NCBI Taxonomy" id="1133968"/>
    <lineage>
        <taxon>Eukaryota</taxon>
        <taxon>Sar</taxon>
        <taxon>Alveolata</taxon>
        <taxon>Apicomplexa</taxon>
        <taxon>Aconoidasida</taxon>
        <taxon>Piroplasmida</taxon>
        <taxon>Babesiidae</taxon>
        <taxon>Babesia</taxon>
    </lineage>
</organism>
<dbReference type="GO" id="GO:0016787">
    <property type="term" value="F:hydrolase activity"/>
    <property type="evidence" value="ECO:0007669"/>
    <property type="project" value="UniProtKB-KW"/>
</dbReference>
<accession>A0A1R4AAB3</accession>
<dbReference type="PANTHER" id="PTHR11203:SF37">
    <property type="entry name" value="INTEGRATOR COMPLEX SUBUNIT 11"/>
    <property type="match status" value="1"/>
</dbReference>
<dbReference type="InterPro" id="IPR022712">
    <property type="entry name" value="Beta_Casp"/>
</dbReference>
<comment type="subcellular location">
    <subcellularLocation>
        <location evidence="1">Nucleus</location>
    </subcellularLocation>
</comment>
<evidence type="ECO:0000256" key="4">
    <source>
        <dbReference type="ARBA" id="ARBA00023242"/>
    </source>
</evidence>
<dbReference type="SMART" id="SM00849">
    <property type="entry name" value="Lactamase_B"/>
    <property type="match status" value="1"/>
</dbReference>
<dbReference type="InterPro" id="IPR041897">
    <property type="entry name" value="INTS11-like_MBL-fold"/>
</dbReference>
<dbReference type="OrthoDB" id="10249535at2759"/>
<keyword evidence="3 7" id="KW-0378">Hydrolase</keyword>
<sequence length="676" mass="75373">MSGVVGVCVLGAGQDVGRSCVIVTIGGRKVMFDCGAHSGYNDNRRYPLFSLLESKESPITVNSSNKTEKISNFDIDCIILTHFHIDHCGALPYFTENLGYDGPILMSYPTKALTPILLKDSCRVQSLKHTKKNPIMDSDKSFMALLNENPAASYEESLNFTEQSVEKSLSRAIPLQLHSDTHIGDLTIRPYYAGHVLGASIFAVRYKSQLVVYTGDFNTMSDKHLGPAKIPKLEPDVLICESTYATIVRPSRRSAEVELCKAVKDTLDHGGKVLIPVFAVGRAQELAIILECFWKRVNLNYPIYFAGGMSERASTYYKLHSSWASDGQLFESTLISAFDHDFINEKRPMVLFATPGMLNGGLSLSVCKAWAPDPHNLIIIPGYCIQGTVGNRLIMGEKLIKTVNGVIDIKCKIRYLSFSAHADSAGIQQFINHVSLIITYIRPKNIILVHGERDGIQKFARHIKSEFGIPVFCPQTGQSITIKTESSDPDEKVWVDYQLYNSVVDKLAHQNPTLTRIVKSWSQSLDLSSNDANEILARSQELDISSIHAVALRVNNLPCLFSEMTLINSALTEYNKQQVSPKEPKFDVKSIWQTSEIECDIDVWNSALMKLSNNSQLYHTAHTLHITEERCWTDGFEANRDGKTVTIKWLQIQETGSSIAPHCQYLGETLEQLLIG</sequence>
<evidence type="ECO:0000259" key="5">
    <source>
        <dbReference type="SMART" id="SM00849"/>
    </source>
</evidence>
<dbReference type="InterPro" id="IPR001279">
    <property type="entry name" value="Metallo-B-lactamas"/>
</dbReference>
<evidence type="ECO:0000259" key="6">
    <source>
        <dbReference type="SMART" id="SM01027"/>
    </source>
</evidence>
<dbReference type="GO" id="GO:0016180">
    <property type="term" value="P:snRNA processing"/>
    <property type="evidence" value="ECO:0007669"/>
    <property type="project" value="TreeGrafter"/>
</dbReference>
<keyword evidence="4" id="KW-0539">Nucleus</keyword>
<gene>
    <name evidence="7" type="ORF">BMR1_02g01780</name>
</gene>
<feature type="domain" description="Beta-Casp" evidence="6">
    <location>
        <begin position="283"/>
        <end position="393"/>
    </location>
</feature>
<dbReference type="InterPro" id="IPR050698">
    <property type="entry name" value="MBL"/>
</dbReference>
<dbReference type="Proteomes" id="UP000002899">
    <property type="component" value="Chromosome II"/>
</dbReference>
<dbReference type="Gene3D" id="3.60.15.10">
    <property type="entry name" value="Ribonuclease Z/Hydroxyacylglutathione hydrolase-like"/>
    <property type="match status" value="1"/>
</dbReference>
<name>A0A1R4AAB3_BABMR</name>
<proteinExistence type="inferred from homology"/>